<comment type="caution">
    <text evidence="2">The sequence shown here is derived from an EMBL/GenBank/DDBJ whole genome shotgun (WGS) entry which is preliminary data.</text>
</comment>
<dbReference type="Proteomes" id="UP001642720">
    <property type="component" value="Unassembled WGS sequence"/>
</dbReference>
<dbReference type="EMBL" id="PPTA01000011">
    <property type="protein sequence ID" value="TFB00415.1"/>
    <property type="molecule type" value="Genomic_DNA"/>
</dbReference>
<dbReference type="RefSeq" id="XP_073556616.1">
    <property type="nucleotide sequence ID" value="XM_073705070.1"/>
</dbReference>
<accession>A0ABY2GYY6</accession>
<evidence type="ECO:0000256" key="1">
    <source>
        <dbReference type="SAM" id="MobiDB-lite"/>
    </source>
</evidence>
<name>A0ABY2GYY6_9HYPO</name>
<organism evidence="2 3">
    <name type="scientific">Trichoderma ghanense</name>
    <dbReference type="NCBI Taxonomy" id="65468"/>
    <lineage>
        <taxon>Eukaryota</taxon>
        <taxon>Fungi</taxon>
        <taxon>Dikarya</taxon>
        <taxon>Ascomycota</taxon>
        <taxon>Pezizomycotina</taxon>
        <taxon>Sordariomycetes</taxon>
        <taxon>Hypocreomycetidae</taxon>
        <taxon>Hypocreales</taxon>
        <taxon>Hypocreaceae</taxon>
        <taxon>Trichoderma</taxon>
    </lineage>
</organism>
<proteinExistence type="predicted"/>
<protein>
    <submittedName>
        <fullName evidence="2">Uncharacterized protein</fullName>
    </submittedName>
</protein>
<evidence type="ECO:0000313" key="3">
    <source>
        <dbReference type="Proteomes" id="UP001642720"/>
    </source>
</evidence>
<keyword evidence="3" id="KW-1185">Reference proteome</keyword>
<sequence length="230" mass="25261">MEQETVEQNIGAKVHFWYGLNREPVGSLDEAIHDNIPMVLILREGDAESRATSDKYHVFELAASGYEGHLWKYRGRIYHCTGAQLEGLIKDAQEQTSTGDGVFDDKACGVIEERLSNWQKDPSKAPPFEKILVRAMGAYDVGDGSESDKTVTAGHEGGTDQRMKGVRKVGESSQVGGDAVDTNSPLDGDKLCSLAAWVWYIDTQKVDEKEVVKKEEVQEEEGNNAGSLPA</sequence>
<feature type="region of interest" description="Disordered" evidence="1">
    <location>
        <begin position="209"/>
        <end position="230"/>
    </location>
</feature>
<gene>
    <name evidence="2" type="ORF">CCMA1212_007912</name>
</gene>
<dbReference type="GeneID" id="300579520"/>
<feature type="region of interest" description="Disordered" evidence="1">
    <location>
        <begin position="143"/>
        <end position="166"/>
    </location>
</feature>
<evidence type="ECO:0000313" key="2">
    <source>
        <dbReference type="EMBL" id="TFB00415.1"/>
    </source>
</evidence>
<reference evidence="2 3" key="1">
    <citation type="submission" date="2018-01" db="EMBL/GenBank/DDBJ databases">
        <title>Genome characterization of the sugarcane-associated fungus Trichoderma ghanense CCMA-1212 and their application in lignocelulose bioconversion.</title>
        <authorList>
            <person name="Steindorff A.S."/>
            <person name="Mendes T.D."/>
            <person name="Vilela E.S.D."/>
            <person name="Rodrigues D.S."/>
            <person name="Formighieri E.F."/>
            <person name="Melo I.S."/>
            <person name="Favaro L.C.L."/>
        </authorList>
    </citation>
    <scope>NUCLEOTIDE SEQUENCE [LARGE SCALE GENOMIC DNA]</scope>
    <source>
        <strain evidence="2 3">CCMA-1212</strain>
    </source>
</reference>